<accession>A0A8C2WW78</accession>
<evidence type="ECO:0000313" key="9">
    <source>
        <dbReference type="Ensembl" id="ENSCLMP00005009348.1"/>
    </source>
</evidence>
<dbReference type="OrthoDB" id="411372at2759"/>
<evidence type="ECO:0000256" key="6">
    <source>
        <dbReference type="PROSITE-ProRule" id="PRU00723"/>
    </source>
</evidence>
<feature type="region of interest" description="Disordered" evidence="7">
    <location>
        <begin position="107"/>
        <end position="185"/>
    </location>
</feature>
<dbReference type="InterPro" id="IPR045124">
    <property type="entry name" value="Su(sable)-like"/>
</dbReference>
<feature type="region of interest" description="Disordered" evidence="7">
    <location>
        <begin position="15"/>
        <end position="42"/>
    </location>
</feature>
<feature type="compositionally biased region" description="Polar residues" evidence="7">
    <location>
        <begin position="59"/>
        <end position="69"/>
    </location>
</feature>
<keyword evidence="5 6" id="KW-0862">Zinc</keyword>
<evidence type="ECO:0000256" key="5">
    <source>
        <dbReference type="ARBA" id="ARBA00022833"/>
    </source>
</evidence>
<dbReference type="Gene3D" id="4.10.1000.10">
    <property type="entry name" value="Zinc finger, CCCH-type"/>
    <property type="match status" value="1"/>
</dbReference>
<dbReference type="Pfam" id="PF14608">
    <property type="entry name" value="zf-CCCH_2"/>
    <property type="match status" value="2"/>
</dbReference>
<feature type="compositionally biased region" description="Basic and acidic residues" evidence="7">
    <location>
        <begin position="131"/>
        <end position="146"/>
    </location>
</feature>
<gene>
    <name evidence="9" type="primary">LOC117737128</name>
</gene>
<feature type="compositionally biased region" description="Basic and acidic residues" evidence="7">
    <location>
        <begin position="169"/>
        <end position="178"/>
    </location>
</feature>
<feature type="domain" description="C3H1-type" evidence="8">
    <location>
        <begin position="254"/>
        <end position="277"/>
    </location>
</feature>
<dbReference type="GO" id="GO:0008270">
    <property type="term" value="F:zinc ion binding"/>
    <property type="evidence" value="ECO:0007669"/>
    <property type="project" value="UniProtKB-KW"/>
</dbReference>
<dbReference type="GeneTree" id="ENSGT00940000157396"/>
<dbReference type="GeneID" id="117737128"/>
<feature type="region of interest" description="Disordered" evidence="7">
    <location>
        <begin position="301"/>
        <end position="326"/>
    </location>
</feature>
<dbReference type="AlphaFoldDB" id="A0A8C2WW78"/>
<sequence>MAFANLFSGLSAVEEGVKSPGQPAFTHRNDTESGQRGNARKRKIQVEQTGPYKKKLRYESQTTRSYNATSFREDDSNATHYHMHNTNSQHSRVGFTKEVMHNQNYKAGHNKKGQNYTTKNNPHVNKQQQKKKPEGQKNHHQQKDGWKPANKGGSHQMQPWGKGGRYRQNKNDKQDVQEKHKRSMSQEFKDQNAVLVDGRLICRHFLWGRCIKDDDCQLEHVKGHNNLVKEVCKFYVQGLCTKGESCPYMHESFPCKFFHRKGKCFQGADCRFSHEPLNDLTKQLLHEILKRDDDLYELSKKKAEQEPPGQPENTDESEVTEASGTCTDILLQPRRPNFYNSGETNAEKETLLYQTEKLADVMEEADPPSASDAAQPYTPPSSNLKHEEPVCYSVAAVLGPQLFKPFPCFFTTPESQESGSSVSANPSEVPYSVDAVLRSCKSVENSTFRRTPAPPTAQNVFYTPITDFEQITVPMLSSETQDAKFLHSVNARKEVNNSQEKVFKSLSSLQVHTSLLSKNCPSPSLASRDNETQGGKMPESIKPAQRTTYKVKLELLHSPATGVDKYVLSKGDMKGCMHVPLDMTCSDTCKSEGVLPFVRTRRKHIFSSPTSTSKNPTQLRLHLPVLTSDSEASKKPFSPILHFTDFKGGAAVPVEPVTRSFKTSDSANSASCHFVEKQPTKIHLHSKKTQSGLNHDTQQPNSTEIPAECSSKTAHDLAVGCKKTRKTPFNNLFASPITDTLQPVDNSVPSSSCPRGFIQSSCPAPQPAGCRSNCVKRAVEPDKAPDRSFLSFFAAALSAPPLQSIQTQPDYSRTSSCSQQSKQSVDNASHLSNSKPSTSDLETPLQHQVNTVKEIYCATRSACFSPNPKIENYDSSTEHIKKPTKQMLNPVCSLDSLGETSTSPTPCGNSPSTTGAHQQLPYIASDKEADTVNNSVLKTLFLCLGPYHQDGEQQGSIQISVTSDSRLQVQPSPDNTAAHSTEHQPSLQTPQIPFEGTAGSIFSSPGTTELQVINSGTCNMLGQPVAALKQHHTRSRQKKQAGDVAVKPLKDLFQVFHFGH</sequence>
<organism evidence="9 10">
    <name type="scientific">Cyclopterus lumpus</name>
    <name type="common">Lumpsucker</name>
    <dbReference type="NCBI Taxonomy" id="8103"/>
    <lineage>
        <taxon>Eukaryota</taxon>
        <taxon>Metazoa</taxon>
        <taxon>Chordata</taxon>
        <taxon>Craniata</taxon>
        <taxon>Vertebrata</taxon>
        <taxon>Euteleostomi</taxon>
        <taxon>Actinopterygii</taxon>
        <taxon>Neopterygii</taxon>
        <taxon>Teleostei</taxon>
        <taxon>Neoteleostei</taxon>
        <taxon>Acanthomorphata</taxon>
        <taxon>Eupercaria</taxon>
        <taxon>Perciformes</taxon>
        <taxon>Cottioidei</taxon>
        <taxon>Cottales</taxon>
        <taxon>Cyclopteridae</taxon>
        <taxon>Cyclopterus</taxon>
    </lineage>
</organism>
<evidence type="ECO:0000256" key="7">
    <source>
        <dbReference type="SAM" id="MobiDB-lite"/>
    </source>
</evidence>
<dbReference type="SMART" id="SM00356">
    <property type="entry name" value="ZnF_C3H1"/>
    <property type="match status" value="3"/>
</dbReference>
<evidence type="ECO:0000313" key="10">
    <source>
        <dbReference type="Proteomes" id="UP000694565"/>
    </source>
</evidence>
<keyword evidence="1" id="KW-0597">Phosphoprotein</keyword>
<dbReference type="GO" id="GO:0005634">
    <property type="term" value="C:nucleus"/>
    <property type="evidence" value="ECO:0007669"/>
    <property type="project" value="TreeGrafter"/>
</dbReference>
<feature type="region of interest" description="Disordered" evidence="7">
    <location>
        <begin position="363"/>
        <end position="382"/>
    </location>
</feature>
<proteinExistence type="predicted"/>
<name>A0A8C2WW78_CYCLU</name>
<feature type="compositionally biased region" description="Polar residues" evidence="7">
    <location>
        <begin position="689"/>
        <end position="704"/>
    </location>
</feature>
<keyword evidence="2 6" id="KW-0479">Metal-binding</keyword>
<feature type="region of interest" description="Disordered" evidence="7">
    <location>
        <begin position="965"/>
        <end position="996"/>
    </location>
</feature>
<dbReference type="KEGG" id="clum:117737128"/>
<feature type="compositionally biased region" description="Polar residues" evidence="7">
    <location>
        <begin position="965"/>
        <end position="991"/>
    </location>
</feature>
<evidence type="ECO:0000256" key="3">
    <source>
        <dbReference type="ARBA" id="ARBA00022737"/>
    </source>
</evidence>
<dbReference type="PANTHER" id="PTHR13119:SF23">
    <property type="entry name" value="ZINC FINGER CCCH DOMAIN-CONTAINING PROTEIN 4"/>
    <property type="match status" value="1"/>
</dbReference>
<dbReference type="Pfam" id="PF22623">
    <property type="entry name" value="zf-CCCH_9"/>
    <property type="match status" value="1"/>
</dbReference>
<keyword evidence="4 6" id="KW-0863">Zinc-finger</keyword>
<feature type="region of interest" description="Disordered" evidence="7">
    <location>
        <begin position="687"/>
        <end position="709"/>
    </location>
</feature>
<evidence type="ECO:0000259" key="8">
    <source>
        <dbReference type="PROSITE" id="PS50103"/>
    </source>
</evidence>
<feature type="region of interest" description="Disordered" evidence="7">
    <location>
        <begin position="804"/>
        <end position="845"/>
    </location>
</feature>
<feature type="region of interest" description="Disordered" evidence="7">
    <location>
        <begin position="519"/>
        <end position="540"/>
    </location>
</feature>
<dbReference type="GO" id="GO:0003723">
    <property type="term" value="F:RNA binding"/>
    <property type="evidence" value="ECO:0007669"/>
    <property type="project" value="InterPro"/>
</dbReference>
<reference evidence="9" key="1">
    <citation type="submission" date="2025-08" db="UniProtKB">
        <authorList>
            <consortium name="Ensembl"/>
        </authorList>
    </citation>
    <scope>IDENTIFICATION</scope>
</reference>
<keyword evidence="10" id="KW-1185">Reference proteome</keyword>
<keyword evidence="3" id="KW-0677">Repeat</keyword>
<reference evidence="9" key="2">
    <citation type="submission" date="2025-09" db="UniProtKB">
        <authorList>
            <consortium name="Ensembl"/>
        </authorList>
    </citation>
    <scope>IDENTIFICATION</scope>
</reference>
<dbReference type="InterPro" id="IPR054361">
    <property type="entry name" value="Znf-CCCH_ZC3H4/6/8"/>
</dbReference>
<feature type="compositionally biased region" description="Polar residues" evidence="7">
    <location>
        <begin position="113"/>
        <end position="125"/>
    </location>
</feature>
<feature type="region of interest" description="Disordered" evidence="7">
    <location>
        <begin position="50"/>
        <end position="69"/>
    </location>
</feature>
<dbReference type="RefSeq" id="XP_034398711.1">
    <property type="nucleotide sequence ID" value="XM_034542820.1"/>
</dbReference>
<feature type="zinc finger region" description="C3H1-type" evidence="6">
    <location>
        <begin position="226"/>
        <end position="253"/>
    </location>
</feature>
<feature type="domain" description="C3H1-type" evidence="8">
    <location>
        <begin position="226"/>
        <end position="253"/>
    </location>
</feature>
<evidence type="ECO:0000256" key="4">
    <source>
        <dbReference type="ARBA" id="ARBA00022771"/>
    </source>
</evidence>
<dbReference type="InterPro" id="IPR000571">
    <property type="entry name" value="Znf_CCCH"/>
</dbReference>
<dbReference type="GO" id="GO:0045892">
    <property type="term" value="P:negative regulation of DNA-templated transcription"/>
    <property type="evidence" value="ECO:0007669"/>
    <property type="project" value="InterPro"/>
</dbReference>
<dbReference type="SUPFAM" id="SSF90229">
    <property type="entry name" value="CCCH zinc finger"/>
    <property type="match status" value="2"/>
</dbReference>
<dbReference type="PANTHER" id="PTHR13119">
    <property type="entry name" value="ZINC FINGER CCCH DOMAIN-CONTAINING PROTEI"/>
    <property type="match status" value="1"/>
</dbReference>
<evidence type="ECO:0000256" key="1">
    <source>
        <dbReference type="ARBA" id="ARBA00022553"/>
    </source>
</evidence>
<dbReference type="PROSITE" id="PS50103">
    <property type="entry name" value="ZF_C3H1"/>
    <property type="match status" value="2"/>
</dbReference>
<dbReference type="Ensembl" id="ENSCLMT00005010157.1">
    <property type="protein sequence ID" value="ENSCLMP00005009348.1"/>
    <property type="gene ID" value="ENSCLMG00005005252.1"/>
</dbReference>
<dbReference type="InterPro" id="IPR036855">
    <property type="entry name" value="Znf_CCCH_sf"/>
</dbReference>
<evidence type="ECO:0000256" key="2">
    <source>
        <dbReference type="ARBA" id="ARBA00022723"/>
    </source>
</evidence>
<dbReference type="Proteomes" id="UP000694565">
    <property type="component" value="Unplaced"/>
</dbReference>
<feature type="zinc finger region" description="C3H1-type" evidence="6">
    <location>
        <begin position="254"/>
        <end position="277"/>
    </location>
</feature>
<protein>
    <recommendedName>
        <fullName evidence="8">C3H1-type domain-containing protein</fullName>
    </recommendedName>
</protein>